<keyword evidence="3" id="KW-0808">Transferase</keyword>
<protein>
    <submittedName>
        <fullName evidence="3">52 kDa repressor of the inhibitor of the protein kinase</fullName>
    </submittedName>
</protein>
<dbReference type="SUPFAM" id="SSF53098">
    <property type="entry name" value="Ribonuclease H-like"/>
    <property type="match status" value="1"/>
</dbReference>
<dbReference type="AlphaFoldDB" id="A0A151WQK6"/>
<evidence type="ECO:0000259" key="1">
    <source>
        <dbReference type="Pfam" id="PF05699"/>
    </source>
</evidence>
<dbReference type="STRING" id="64791.A0A151WQK6"/>
<dbReference type="InterPro" id="IPR052958">
    <property type="entry name" value="IFN-induced_PKR_regulator"/>
</dbReference>
<dbReference type="PANTHER" id="PTHR46289">
    <property type="entry name" value="52 KDA REPRESSOR OF THE INHIBITOR OF THE PROTEIN KINASE-LIKE PROTEIN-RELATED"/>
    <property type="match status" value="1"/>
</dbReference>
<dbReference type="PANTHER" id="PTHR46289:SF14">
    <property type="entry name" value="DUF4371 DOMAIN-CONTAINING PROTEIN"/>
    <property type="match status" value="1"/>
</dbReference>
<dbReference type="GO" id="GO:0046983">
    <property type="term" value="F:protein dimerization activity"/>
    <property type="evidence" value="ECO:0007669"/>
    <property type="project" value="InterPro"/>
</dbReference>
<accession>A0A151WQK6</accession>
<dbReference type="Pfam" id="PF14291">
    <property type="entry name" value="DUF4371"/>
    <property type="match status" value="1"/>
</dbReference>
<keyword evidence="3" id="KW-0418">Kinase</keyword>
<feature type="domain" description="HAT C-terminal dimerisation" evidence="1">
    <location>
        <begin position="716"/>
        <end position="778"/>
    </location>
</feature>
<evidence type="ECO:0000259" key="2">
    <source>
        <dbReference type="Pfam" id="PF14291"/>
    </source>
</evidence>
<dbReference type="InterPro" id="IPR012337">
    <property type="entry name" value="RNaseH-like_sf"/>
</dbReference>
<name>A0A151WQK6_9HYME</name>
<gene>
    <name evidence="3" type="ORF">ALC60_10828</name>
</gene>
<dbReference type="Pfam" id="PF05699">
    <property type="entry name" value="Dimer_Tnp_hAT"/>
    <property type="match status" value="1"/>
</dbReference>
<reference evidence="3 4" key="1">
    <citation type="submission" date="2015-09" db="EMBL/GenBank/DDBJ databases">
        <title>Trachymyrmex zeteki WGS genome.</title>
        <authorList>
            <person name="Nygaard S."/>
            <person name="Hu H."/>
            <person name="Boomsma J."/>
            <person name="Zhang G."/>
        </authorList>
    </citation>
    <scope>NUCLEOTIDE SEQUENCE [LARGE SCALE GENOMIC DNA]</scope>
    <source>
        <strain evidence="3">Tzet28-1</strain>
        <tissue evidence="3">Whole body</tissue>
    </source>
</reference>
<dbReference type="InterPro" id="IPR008906">
    <property type="entry name" value="HATC_C_dom"/>
</dbReference>
<keyword evidence="4" id="KW-1185">Reference proteome</keyword>
<dbReference type="Proteomes" id="UP000075809">
    <property type="component" value="Unassembled WGS sequence"/>
</dbReference>
<evidence type="ECO:0000313" key="3">
    <source>
        <dbReference type="EMBL" id="KYQ50091.1"/>
    </source>
</evidence>
<proteinExistence type="predicted"/>
<dbReference type="InterPro" id="IPR025398">
    <property type="entry name" value="DUF4371"/>
</dbReference>
<organism evidence="3 4">
    <name type="scientific">Mycetomoellerius zeteki</name>
    <dbReference type="NCBI Taxonomy" id="64791"/>
    <lineage>
        <taxon>Eukaryota</taxon>
        <taxon>Metazoa</taxon>
        <taxon>Ecdysozoa</taxon>
        <taxon>Arthropoda</taxon>
        <taxon>Hexapoda</taxon>
        <taxon>Insecta</taxon>
        <taxon>Pterygota</taxon>
        <taxon>Neoptera</taxon>
        <taxon>Endopterygota</taxon>
        <taxon>Hymenoptera</taxon>
        <taxon>Apocrita</taxon>
        <taxon>Aculeata</taxon>
        <taxon>Formicoidea</taxon>
        <taxon>Formicidae</taxon>
        <taxon>Myrmicinae</taxon>
        <taxon>Mycetomoellerius</taxon>
    </lineage>
</organism>
<feature type="domain" description="DUF4371" evidence="2">
    <location>
        <begin position="197"/>
        <end position="341"/>
    </location>
</feature>
<sequence>MTSVVHDDFCTNSTLQINSPSTSEKPYASTISYEDFIDCTNEYYDIGRYKEKSNITDFVKKRLLENPFCSPKNYVFPFSEHNKQGKVVKRYLNQSHLDKYSWLVYSPSMKGVYCKYCSLFASNKVGENRCQIESGMLVSKPLTTFSKLLGKNGLLQKHQNNKYHINSVESAKLFLNLYDKPQLEIQNILSETRLAQINENRQRLLPIIDTIITLGKQNIAFRGHRDDGTLLDTSNTTSIANEGNFREILKLRIRAGDKILENHLKNASSNATYISKTTQNLLIKFCGEEIMHNIKSFLNYSKFYSILFDETTDISTISQMSVVIRYIYNSEVREDFIGFFDLHYINFGTELVASAEPKIDGIKLGRSVIHVLEMNNINVKDCIGICTDTCNVMTSQLRGAVSEIQKSANLAVRVPCYNHSLNLSLSKCLEGQFIRNCFGIMREVIAFFHASAKRSYVLKNILKSKLSKLCDTRWVERHDSSLYFEHNLCLIVDTLKNIRTWNDTISSTKAGLLINSMLTSQFLISLQCITYIFSKTIILSNMFQKKSLDLNLAGSYIKDLLNILKSNRENAEAEFSDIWKKTKNLSSILNIDLQIPRLVDNQKNRPNYSANTPEDYYRISTFIPMLDEVILDIKTRFDQNTTNAFKLYVLIPQYLVEMETADLNVALSELWSKYFSILIECNPLNSEICFKSEVTMWRAKWIRDNNNQLKSLQDVYAKCDEEIYPSCKTLLKILLCLPISVASNERSFSALRRLKTWLRNRMSEERLLGLALLHVNRDIEISKEAVLNRFATNNKRKLDILL</sequence>
<dbReference type="GO" id="GO:0016301">
    <property type="term" value="F:kinase activity"/>
    <property type="evidence" value="ECO:0007669"/>
    <property type="project" value="UniProtKB-KW"/>
</dbReference>
<evidence type="ECO:0000313" key="4">
    <source>
        <dbReference type="Proteomes" id="UP000075809"/>
    </source>
</evidence>
<dbReference type="EMBL" id="KQ982831">
    <property type="protein sequence ID" value="KYQ50091.1"/>
    <property type="molecule type" value="Genomic_DNA"/>
</dbReference>